<proteinExistence type="inferred from homology"/>
<dbReference type="Gene3D" id="1.10.630.10">
    <property type="entry name" value="Cytochrome P450"/>
    <property type="match status" value="1"/>
</dbReference>
<protein>
    <recommendedName>
        <fullName evidence="9">Cytochrome P450</fullName>
    </recommendedName>
</protein>
<name>A0A6H0Y2H1_9PEZI</name>
<dbReference type="PROSITE" id="PS00086">
    <property type="entry name" value="CYTOCHROME_P450"/>
    <property type="match status" value="1"/>
</dbReference>
<evidence type="ECO:0000313" key="8">
    <source>
        <dbReference type="Proteomes" id="UP000503462"/>
    </source>
</evidence>
<dbReference type="OrthoDB" id="1470350at2759"/>
<evidence type="ECO:0000256" key="2">
    <source>
        <dbReference type="ARBA" id="ARBA00010617"/>
    </source>
</evidence>
<dbReference type="SUPFAM" id="SSF48264">
    <property type="entry name" value="Cytochrome P450"/>
    <property type="match status" value="1"/>
</dbReference>
<keyword evidence="6" id="KW-0560">Oxidoreductase</keyword>
<keyword evidence="4 5" id="KW-0408">Iron</keyword>
<gene>
    <name evidence="7" type="ORF">AMS68_006565</name>
</gene>
<dbReference type="PANTHER" id="PTHR24305:SF166">
    <property type="entry name" value="CYTOCHROME P450 12A4, MITOCHONDRIAL-RELATED"/>
    <property type="match status" value="1"/>
</dbReference>
<dbReference type="PRINTS" id="PR00385">
    <property type="entry name" value="P450"/>
</dbReference>
<organism evidence="7 8">
    <name type="scientific">Peltaster fructicola</name>
    <dbReference type="NCBI Taxonomy" id="286661"/>
    <lineage>
        <taxon>Eukaryota</taxon>
        <taxon>Fungi</taxon>
        <taxon>Dikarya</taxon>
        <taxon>Ascomycota</taxon>
        <taxon>Pezizomycotina</taxon>
        <taxon>Dothideomycetes</taxon>
        <taxon>Dothideomycetes incertae sedis</taxon>
        <taxon>Peltaster</taxon>
    </lineage>
</organism>
<dbReference type="InterPro" id="IPR017972">
    <property type="entry name" value="Cyt_P450_CS"/>
</dbReference>
<dbReference type="InterPro" id="IPR050121">
    <property type="entry name" value="Cytochrome_P450_monoxygenase"/>
</dbReference>
<keyword evidence="5 6" id="KW-0349">Heme</keyword>
<evidence type="ECO:0000256" key="1">
    <source>
        <dbReference type="ARBA" id="ARBA00001971"/>
    </source>
</evidence>
<evidence type="ECO:0000256" key="3">
    <source>
        <dbReference type="ARBA" id="ARBA00022723"/>
    </source>
</evidence>
<dbReference type="EMBL" id="CP051142">
    <property type="protein sequence ID" value="QIX01048.1"/>
    <property type="molecule type" value="Genomic_DNA"/>
</dbReference>
<sequence length="593" mass="67309">MPSILLIVGALLLAATLIYPYRLIRNFYYAKRANVPYVVIPFDQDATLWMVLSVPLRPVIQRWLPTWLKDRLLITIWGWEFHESSKPFERWGKPMGNNKTMAWVTAGLFEINSWDAEFATEVLKRPKDFQEPHFNTIFVGRFGHNILTTNGEHWARQRKIMAQVVNERISKVVFNETVQQTHGLLEEVFEHGEKTTADTYSAFDMMKKITIHVLSGAGMGKPVSWSGNDETPGAGYKMTYMDASKTVMEGMAGPIILPQWLFDNYPSFLPGYGYIKRLGCAVREYPLHTKAILDAERERVKQPGEMASSNIVSQMLQASEGVRAGTGLTESEMVGNLFIFTAAGFDTTANTLSYALAVLAWEPKWQTWIFAEIDEIMPQDRNAELDYASIFPKAIRVMALMLETLRLYTPLVHIPKATYGEQTVTTSKHTYRLPHNTTIYINAIALHKDPAVWRDLNRREKDKPTDLPDEDVFRPTRWINDDGKLFQPAKGTYLPWSAGPRNCPGMKMAQVEFTATILTIFRAHKIAAVPLQIPDPGVPGLGTREESLEEVQQRIAARVKDSLSILTLQMNNVYDVTKSSGESLGIKLRFSRR</sequence>
<dbReference type="Proteomes" id="UP000503462">
    <property type="component" value="Chromosome 4"/>
</dbReference>
<dbReference type="GO" id="GO:0016705">
    <property type="term" value="F:oxidoreductase activity, acting on paired donors, with incorporation or reduction of molecular oxygen"/>
    <property type="evidence" value="ECO:0007669"/>
    <property type="project" value="InterPro"/>
</dbReference>
<dbReference type="Pfam" id="PF00067">
    <property type="entry name" value="p450"/>
    <property type="match status" value="1"/>
</dbReference>
<keyword evidence="3 5" id="KW-0479">Metal-binding</keyword>
<comment type="similarity">
    <text evidence="2 6">Belongs to the cytochrome P450 family.</text>
</comment>
<evidence type="ECO:0000256" key="6">
    <source>
        <dbReference type="RuleBase" id="RU000461"/>
    </source>
</evidence>
<dbReference type="PANTHER" id="PTHR24305">
    <property type="entry name" value="CYTOCHROME P450"/>
    <property type="match status" value="1"/>
</dbReference>
<reference evidence="7 8" key="1">
    <citation type="journal article" date="2016" name="Sci. Rep.">
        <title>Peltaster fructicola genome reveals evolution from an invasive phytopathogen to an ectophytic parasite.</title>
        <authorList>
            <person name="Xu C."/>
            <person name="Chen H."/>
            <person name="Gleason M.L."/>
            <person name="Xu J.R."/>
            <person name="Liu H."/>
            <person name="Zhang R."/>
            <person name="Sun G."/>
        </authorList>
    </citation>
    <scope>NUCLEOTIDE SEQUENCE [LARGE SCALE GENOMIC DNA]</scope>
    <source>
        <strain evidence="7 8">LNHT1506</strain>
    </source>
</reference>
<evidence type="ECO:0000256" key="5">
    <source>
        <dbReference type="PIRSR" id="PIRSR602401-1"/>
    </source>
</evidence>
<dbReference type="GO" id="GO:0004497">
    <property type="term" value="F:monooxygenase activity"/>
    <property type="evidence" value="ECO:0007669"/>
    <property type="project" value="UniProtKB-KW"/>
</dbReference>
<evidence type="ECO:0000313" key="7">
    <source>
        <dbReference type="EMBL" id="QIX01048.1"/>
    </source>
</evidence>
<dbReference type="GO" id="GO:0005506">
    <property type="term" value="F:iron ion binding"/>
    <property type="evidence" value="ECO:0007669"/>
    <property type="project" value="InterPro"/>
</dbReference>
<keyword evidence="8" id="KW-1185">Reference proteome</keyword>
<dbReference type="PRINTS" id="PR00463">
    <property type="entry name" value="EP450I"/>
</dbReference>
<dbReference type="InterPro" id="IPR036396">
    <property type="entry name" value="Cyt_P450_sf"/>
</dbReference>
<keyword evidence="6" id="KW-0503">Monooxygenase</keyword>
<dbReference type="AlphaFoldDB" id="A0A6H0Y2H1"/>
<dbReference type="GO" id="GO:0020037">
    <property type="term" value="F:heme binding"/>
    <property type="evidence" value="ECO:0007669"/>
    <property type="project" value="InterPro"/>
</dbReference>
<dbReference type="InterPro" id="IPR001128">
    <property type="entry name" value="Cyt_P450"/>
</dbReference>
<dbReference type="InterPro" id="IPR002401">
    <property type="entry name" value="Cyt_P450_E_grp-I"/>
</dbReference>
<feature type="binding site" description="axial binding residue" evidence="5">
    <location>
        <position position="503"/>
    </location>
    <ligand>
        <name>heme</name>
        <dbReference type="ChEBI" id="CHEBI:30413"/>
    </ligand>
    <ligandPart>
        <name>Fe</name>
        <dbReference type="ChEBI" id="CHEBI:18248"/>
    </ligandPart>
</feature>
<evidence type="ECO:0000256" key="4">
    <source>
        <dbReference type="ARBA" id="ARBA00023004"/>
    </source>
</evidence>
<comment type="cofactor">
    <cofactor evidence="1 5">
        <name>heme</name>
        <dbReference type="ChEBI" id="CHEBI:30413"/>
    </cofactor>
</comment>
<evidence type="ECO:0008006" key="9">
    <source>
        <dbReference type="Google" id="ProtNLM"/>
    </source>
</evidence>
<accession>A0A6H0Y2H1</accession>